<dbReference type="Pfam" id="PF05036">
    <property type="entry name" value="SPOR"/>
    <property type="match status" value="1"/>
</dbReference>
<protein>
    <submittedName>
        <fullName evidence="3">Sporulation related domain-containing protein</fullName>
    </submittedName>
</protein>
<dbReference type="InterPro" id="IPR007730">
    <property type="entry name" value="SPOR-like_dom"/>
</dbReference>
<dbReference type="InterPro" id="IPR036680">
    <property type="entry name" value="SPOR-like_sf"/>
</dbReference>
<keyword evidence="4" id="KW-1185">Reference proteome</keyword>
<dbReference type="RefSeq" id="WP_093421742.1">
    <property type="nucleotide sequence ID" value="NZ_FOXA01000008.1"/>
</dbReference>
<dbReference type="GO" id="GO:0042834">
    <property type="term" value="F:peptidoglycan binding"/>
    <property type="evidence" value="ECO:0007669"/>
    <property type="project" value="InterPro"/>
</dbReference>
<feature type="transmembrane region" description="Helical" evidence="1">
    <location>
        <begin position="21"/>
        <end position="43"/>
    </location>
</feature>
<evidence type="ECO:0000256" key="1">
    <source>
        <dbReference type="SAM" id="Phobius"/>
    </source>
</evidence>
<dbReference type="PROSITE" id="PS51724">
    <property type="entry name" value="SPOR"/>
    <property type="match status" value="1"/>
</dbReference>
<evidence type="ECO:0000313" key="4">
    <source>
        <dbReference type="Proteomes" id="UP000199356"/>
    </source>
</evidence>
<keyword evidence="1" id="KW-0812">Transmembrane</keyword>
<reference evidence="3 4" key="1">
    <citation type="submission" date="2016-10" db="EMBL/GenBank/DDBJ databases">
        <authorList>
            <person name="de Groot N.N."/>
        </authorList>
    </citation>
    <scope>NUCLEOTIDE SEQUENCE [LARGE SCALE GENOMIC DNA]</scope>
    <source>
        <strain evidence="3 4">DSM 19547</strain>
    </source>
</reference>
<dbReference type="AlphaFoldDB" id="A0A1I5R7I9"/>
<name>A0A1I5R7I9_9RHOB</name>
<dbReference type="EMBL" id="FOXA01000008">
    <property type="protein sequence ID" value="SFP54508.1"/>
    <property type="molecule type" value="Genomic_DNA"/>
</dbReference>
<organism evidence="3 4">
    <name type="scientific">Tranquillimonas alkanivorans</name>
    <dbReference type="NCBI Taxonomy" id="441119"/>
    <lineage>
        <taxon>Bacteria</taxon>
        <taxon>Pseudomonadati</taxon>
        <taxon>Pseudomonadota</taxon>
        <taxon>Alphaproteobacteria</taxon>
        <taxon>Rhodobacterales</taxon>
        <taxon>Roseobacteraceae</taxon>
        <taxon>Tranquillimonas</taxon>
    </lineage>
</organism>
<evidence type="ECO:0000313" key="3">
    <source>
        <dbReference type="EMBL" id="SFP54508.1"/>
    </source>
</evidence>
<keyword evidence="1" id="KW-0472">Membrane</keyword>
<dbReference type="STRING" id="441119.SAMN04488047_10834"/>
<evidence type="ECO:0000259" key="2">
    <source>
        <dbReference type="PROSITE" id="PS51724"/>
    </source>
</evidence>
<sequence>MADIDFDDMNESGGRGRTMTGLVNWTGGLLSLALIAGLGTWSYKLLVRDVTGVPVVRALEGPIRIAPDEPGGELAEHQGLAVNEVAAVGIAGGPAEQVMLAPKPVELAAEDKPVPDLVADAEDGPKEPELTPFEQDELKLEQQSQETTLASAAPADIVDEPLDAAVPADETPIADAPEDALATDRAVAEALGLSSGDDPQAAALALAEAVTQGVDPLADPEVEVRVQTARRDGLGIIRSPRPAIRPDDLLVRASLAAPQSIEPVSAAPADIEVSPDEITQGTRLVQLGAFESAEVAREQWDRIGGRFSEYFAGKRRLVQRAESGGRIFYRLRAVGFEDLSDARRFCSALVAKQADCIPVVVR</sequence>
<dbReference type="Gene3D" id="3.30.70.1070">
    <property type="entry name" value="Sporulation related repeat"/>
    <property type="match status" value="1"/>
</dbReference>
<accession>A0A1I5R7I9</accession>
<proteinExistence type="predicted"/>
<gene>
    <name evidence="3" type="ORF">SAMN04488047_10834</name>
</gene>
<keyword evidence="1" id="KW-1133">Transmembrane helix</keyword>
<feature type="domain" description="SPOR" evidence="2">
    <location>
        <begin position="277"/>
        <end position="362"/>
    </location>
</feature>
<dbReference type="OrthoDB" id="8479416at2"/>
<dbReference type="Proteomes" id="UP000199356">
    <property type="component" value="Unassembled WGS sequence"/>
</dbReference>